<evidence type="ECO:0000259" key="5">
    <source>
        <dbReference type="PROSITE" id="PS50893"/>
    </source>
</evidence>
<dbReference type="SMART" id="SM00382">
    <property type="entry name" value="AAA"/>
    <property type="match status" value="1"/>
</dbReference>
<dbReference type="SUPFAM" id="SSF52540">
    <property type="entry name" value="P-loop containing nucleoside triphosphate hydrolases"/>
    <property type="match status" value="1"/>
</dbReference>
<comment type="similarity">
    <text evidence="1">Belongs to the ABC transporter superfamily.</text>
</comment>
<evidence type="ECO:0000313" key="6">
    <source>
        <dbReference type="EMBL" id="GGZ17228.1"/>
    </source>
</evidence>
<dbReference type="InterPro" id="IPR027417">
    <property type="entry name" value="P-loop_NTPase"/>
</dbReference>
<comment type="caution">
    <text evidence="6">The sequence shown here is derived from an EMBL/GenBank/DDBJ whole genome shotgun (WGS) entry which is preliminary data.</text>
</comment>
<dbReference type="PANTHER" id="PTHR43335:SF4">
    <property type="entry name" value="ABC TRANSPORTER, ATP-BINDING PROTEIN"/>
    <property type="match status" value="1"/>
</dbReference>
<dbReference type="InterPro" id="IPR003593">
    <property type="entry name" value="AAA+_ATPase"/>
</dbReference>
<feature type="domain" description="ABC transporter" evidence="5">
    <location>
        <begin position="5"/>
        <end position="236"/>
    </location>
</feature>
<dbReference type="InterPro" id="IPR003439">
    <property type="entry name" value="ABC_transporter-like_ATP-bd"/>
</dbReference>
<evidence type="ECO:0000313" key="7">
    <source>
        <dbReference type="Proteomes" id="UP000619457"/>
    </source>
</evidence>
<dbReference type="Gene3D" id="3.40.50.300">
    <property type="entry name" value="P-loop containing nucleotide triphosphate hydrolases"/>
    <property type="match status" value="1"/>
</dbReference>
<dbReference type="GO" id="GO:0016887">
    <property type="term" value="F:ATP hydrolysis activity"/>
    <property type="evidence" value="ECO:0007669"/>
    <property type="project" value="InterPro"/>
</dbReference>
<dbReference type="PANTHER" id="PTHR43335">
    <property type="entry name" value="ABC TRANSPORTER, ATP-BINDING PROTEIN"/>
    <property type="match status" value="1"/>
</dbReference>
<evidence type="ECO:0000256" key="4">
    <source>
        <dbReference type="ARBA" id="ARBA00022840"/>
    </source>
</evidence>
<keyword evidence="3" id="KW-0547">Nucleotide-binding</keyword>
<proteinExistence type="inferred from homology"/>
<name>A0A918PNI1_9BACT</name>
<dbReference type="Proteomes" id="UP000619457">
    <property type="component" value="Unassembled WGS sequence"/>
</dbReference>
<dbReference type="PROSITE" id="PS50893">
    <property type="entry name" value="ABC_TRANSPORTER_2"/>
    <property type="match status" value="1"/>
</dbReference>
<dbReference type="Pfam" id="PF00005">
    <property type="entry name" value="ABC_tran"/>
    <property type="match status" value="1"/>
</dbReference>
<reference evidence="6" key="1">
    <citation type="journal article" date="2014" name="Int. J. Syst. Evol. Microbiol.">
        <title>Complete genome sequence of Corynebacterium casei LMG S-19264T (=DSM 44701T), isolated from a smear-ripened cheese.</title>
        <authorList>
            <consortium name="US DOE Joint Genome Institute (JGI-PGF)"/>
            <person name="Walter F."/>
            <person name="Albersmeier A."/>
            <person name="Kalinowski J."/>
            <person name="Ruckert C."/>
        </authorList>
    </citation>
    <scope>NUCLEOTIDE SEQUENCE</scope>
    <source>
        <strain evidence="6">KCTC 12368</strain>
    </source>
</reference>
<evidence type="ECO:0000256" key="3">
    <source>
        <dbReference type="ARBA" id="ARBA00022741"/>
    </source>
</evidence>
<protein>
    <submittedName>
        <fullName evidence="6">ABC transporter ATP-binding protein</fullName>
    </submittedName>
</protein>
<sequence length="322" mass="35881">MKPIIEISRLCKNYGKHRAVNQLDLSIQQGEIYGLLGPNGAGKSTTILMLMGLSEPDSGSISIDGIDAKRQPLLIRKKVGFLPENVAFYEDMSALENLIFTCRLNGITRDQAMKVSQSLLNKVGLEGRGQQKVSTFSRGMRQRLGLADCLVKDPRVIILDEPTLGLDPIGVAELLELIKDLNEKEGITVLLSSHHLHEVQKICHRVGIFVEGQKLAEGTINSLADQLFGPQSFTLELEAYSSDNELITPEQIKRLTKGQYEILKVLEKSGCLLLTMSQENVSGIAKLLIEQGYRLEKLLPKKPGLDEIYQRYFQDHPQPLYA</sequence>
<reference evidence="6" key="2">
    <citation type="submission" date="2020-09" db="EMBL/GenBank/DDBJ databases">
        <authorList>
            <person name="Sun Q."/>
            <person name="Kim S."/>
        </authorList>
    </citation>
    <scope>NUCLEOTIDE SEQUENCE</scope>
    <source>
        <strain evidence="6">KCTC 12368</strain>
    </source>
</reference>
<dbReference type="AlphaFoldDB" id="A0A918PNI1"/>
<evidence type="ECO:0000256" key="1">
    <source>
        <dbReference type="ARBA" id="ARBA00005417"/>
    </source>
</evidence>
<keyword evidence="4 6" id="KW-0067">ATP-binding</keyword>
<evidence type="ECO:0000256" key="2">
    <source>
        <dbReference type="ARBA" id="ARBA00022448"/>
    </source>
</evidence>
<dbReference type="EMBL" id="BMWX01000001">
    <property type="protein sequence ID" value="GGZ17228.1"/>
    <property type="molecule type" value="Genomic_DNA"/>
</dbReference>
<keyword evidence="2" id="KW-0813">Transport</keyword>
<dbReference type="RefSeq" id="WP_018474027.1">
    <property type="nucleotide sequence ID" value="NZ_BMWX01000001.1"/>
</dbReference>
<organism evidence="6 7">
    <name type="scientific">Echinicola pacifica</name>
    <dbReference type="NCBI Taxonomy" id="346377"/>
    <lineage>
        <taxon>Bacteria</taxon>
        <taxon>Pseudomonadati</taxon>
        <taxon>Bacteroidota</taxon>
        <taxon>Cytophagia</taxon>
        <taxon>Cytophagales</taxon>
        <taxon>Cyclobacteriaceae</taxon>
        <taxon>Echinicola</taxon>
    </lineage>
</organism>
<keyword evidence="7" id="KW-1185">Reference proteome</keyword>
<dbReference type="GO" id="GO:0005524">
    <property type="term" value="F:ATP binding"/>
    <property type="evidence" value="ECO:0007669"/>
    <property type="project" value="UniProtKB-KW"/>
</dbReference>
<accession>A0A918PNI1</accession>
<gene>
    <name evidence="6" type="ORF">GCM10007049_07050</name>
</gene>
<dbReference type="CDD" id="cd03230">
    <property type="entry name" value="ABC_DR_subfamily_A"/>
    <property type="match status" value="1"/>
</dbReference>